<proteinExistence type="predicted"/>
<evidence type="ECO:0000313" key="3">
    <source>
        <dbReference type="Proteomes" id="UP001501436"/>
    </source>
</evidence>
<evidence type="ECO:0008006" key="4">
    <source>
        <dbReference type="Google" id="ProtNLM"/>
    </source>
</evidence>
<feature type="transmembrane region" description="Helical" evidence="1">
    <location>
        <begin position="88"/>
        <end position="115"/>
    </location>
</feature>
<feature type="transmembrane region" description="Helical" evidence="1">
    <location>
        <begin position="37"/>
        <end position="68"/>
    </location>
</feature>
<dbReference type="EMBL" id="BAABJI010000002">
    <property type="protein sequence ID" value="GAA4913565.1"/>
    <property type="molecule type" value="Genomic_DNA"/>
</dbReference>
<feature type="transmembrane region" description="Helical" evidence="1">
    <location>
        <begin position="6"/>
        <end position="25"/>
    </location>
</feature>
<keyword evidence="3" id="KW-1185">Reference proteome</keyword>
<dbReference type="InterPro" id="IPR021257">
    <property type="entry name" value="DUF2809"/>
</dbReference>
<protein>
    <recommendedName>
        <fullName evidence="4">DUF2809 domain-containing protein</fullName>
    </recommendedName>
</protein>
<name>A0ABP9FR94_9SPHI</name>
<reference evidence="3" key="1">
    <citation type="journal article" date="2019" name="Int. J. Syst. Evol. Microbiol.">
        <title>The Global Catalogue of Microorganisms (GCM) 10K type strain sequencing project: providing services to taxonomists for standard genome sequencing and annotation.</title>
        <authorList>
            <consortium name="The Broad Institute Genomics Platform"/>
            <consortium name="The Broad Institute Genome Sequencing Center for Infectious Disease"/>
            <person name="Wu L."/>
            <person name="Ma J."/>
        </authorList>
    </citation>
    <scope>NUCLEOTIDE SEQUENCE [LARGE SCALE GENOMIC DNA]</scope>
    <source>
        <strain evidence="3">JCM 18283</strain>
    </source>
</reference>
<organism evidence="2 3">
    <name type="scientific">Mucilaginibacter defluvii</name>
    <dbReference type="NCBI Taxonomy" id="1196019"/>
    <lineage>
        <taxon>Bacteria</taxon>
        <taxon>Pseudomonadati</taxon>
        <taxon>Bacteroidota</taxon>
        <taxon>Sphingobacteriia</taxon>
        <taxon>Sphingobacteriales</taxon>
        <taxon>Sphingobacteriaceae</taxon>
        <taxon>Mucilaginibacter</taxon>
    </lineage>
</organism>
<keyword evidence="1" id="KW-1133">Transmembrane helix</keyword>
<evidence type="ECO:0000256" key="1">
    <source>
        <dbReference type="SAM" id="Phobius"/>
    </source>
</evidence>
<dbReference type="RefSeq" id="WP_345330539.1">
    <property type="nucleotide sequence ID" value="NZ_BAABJI010000002.1"/>
</dbReference>
<sequence length="128" mass="14679">MKFIKFYFILFITLFLVECLIALYVNDSIIRPYFGDLLVVIMVYCFVKTFFHISPVRAAFGSLTFAYLVEFSQYMNLAARLGLQHSKLAVTVMGYAFSWVDMLAYTLGAIIVIIIEKQRGNTFKASII</sequence>
<gene>
    <name evidence="2" type="ORF">GCM10023313_16070</name>
</gene>
<keyword evidence="1" id="KW-0472">Membrane</keyword>
<dbReference type="Pfam" id="PF10990">
    <property type="entry name" value="DUF2809"/>
    <property type="match status" value="1"/>
</dbReference>
<comment type="caution">
    <text evidence="2">The sequence shown here is derived from an EMBL/GenBank/DDBJ whole genome shotgun (WGS) entry which is preliminary data.</text>
</comment>
<dbReference type="Proteomes" id="UP001501436">
    <property type="component" value="Unassembled WGS sequence"/>
</dbReference>
<evidence type="ECO:0000313" key="2">
    <source>
        <dbReference type="EMBL" id="GAA4913565.1"/>
    </source>
</evidence>
<keyword evidence="1" id="KW-0812">Transmembrane</keyword>
<accession>A0ABP9FR94</accession>